<comment type="pathway">
    <text evidence="1">Bacterial outer membrane biogenesis; LPS O-antigen biosynthesis.</text>
</comment>
<dbReference type="InterPro" id="IPR057326">
    <property type="entry name" value="KR_dom"/>
</dbReference>
<accession>A0A4D7QGM2</accession>
<evidence type="ECO:0000256" key="1">
    <source>
        <dbReference type="ARBA" id="ARBA00005125"/>
    </source>
</evidence>
<reference evidence="4 5" key="1">
    <citation type="submission" date="2019-04" db="EMBL/GenBank/DDBJ databases">
        <title>Phreatobacter aquaticus sp. nov.</title>
        <authorList>
            <person name="Choi A."/>
            <person name="Baek K."/>
        </authorList>
    </citation>
    <scope>NUCLEOTIDE SEQUENCE [LARGE SCALE GENOMIC DNA]</scope>
    <source>
        <strain evidence="4 5">NMCR1094</strain>
    </source>
</reference>
<proteinExistence type="inferred from homology"/>
<evidence type="ECO:0000256" key="2">
    <source>
        <dbReference type="ARBA" id="ARBA00007637"/>
    </source>
</evidence>
<dbReference type="Gene3D" id="3.40.50.720">
    <property type="entry name" value="NAD(P)-binding Rossmann-like Domain"/>
    <property type="match status" value="1"/>
</dbReference>
<dbReference type="RefSeq" id="WP_137097929.1">
    <property type="nucleotide sequence ID" value="NZ_CP039865.1"/>
</dbReference>
<dbReference type="SUPFAM" id="SSF51735">
    <property type="entry name" value="NAD(P)-binding Rossmann-fold domains"/>
    <property type="match status" value="1"/>
</dbReference>
<comment type="similarity">
    <text evidence="2">Belongs to the NAD(P)-dependent epimerase/dehydratase family.</text>
</comment>
<evidence type="ECO:0000259" key="3">
    <source>
        <dbReference type="SMART" id="SM00822"/>
    </source>
</evidence>
<dbReference type="KEGG" id="paqt:E8L99_01730"/>
<dbReference type="OrthoDB" id="7352636at2"/>
<protein>
    <submittedName>
        <fullName evidence="4">NAD(P)-dependent oxidoreductase</fullName>
    </submittedName>
</protein>
<feature type="domain" description="Ketoreductase" evidence="3">
    <location>
        <begin position="1"/>
        <end position="147"/>
    </location>
</feature>
<sequence length="317" mass="33031">MTILITGGTGFVGAAISDQLARGGRKTVVFAAHPAPSGYLPENVETVIGDVTDAKAVASVISERGISKIIHAAAMTAGPEQERDLAERVVAVNVAGTAAVLRAAAEAGIKRVVLSSSGSVYPLAGAKGERFQADRDLPAPANLYGITKLSSELVAQRLAAVYGLTVPIIRLAGVYGPFERATGVREILSAQAQVVALAQAGTPVRLSRAGFGGWLQSRDAAAAIITLLDADFVAQPPVFDLGGPEIFSLLAFCEAIAPAFPGWSFGLDEAAANVRYQLPADRPASDFERLEAATGFRPRHGLASGATDYLNWLKRKP</sequence>
<dbReference type="CDD" id="cd08946">
    <property type="entry name" value="SDR_e"/>
    <property type="match status" value="1"/>
</dbReference>
<dbReference type="Proteomes" id="UP000298588">
    <property type="component" value="Chromosome"/>
</dbReference>
<dbReference type="Pfam" id="PF01370">
    <property type="entry name" value="Epimerase"/>
    <property type="match status" value="1"/>
</dbReference>
<keyword evidence="5" id="KW-1185">Reference proteome</keyword>
<gene>
    <name evidence="4" type="ORF">E8L99_01730</name>
</gene>
<dbReference type="EMBL" id="CP039865">
    <property type="protein sequence ID" value="QCK84594.1"/>
    <property type="molecule type" value="Genomic_DNA"/>
</dbReference>
<dbReference type="AlphaFoldDB" id="A0A4D7QGM2"/>
<dbReference type="SMART" id="SM00822">
    <property type="entry name" value="PKS_KR"/>
    <property type="match status" value="1"/>
</dbReference>
<evidence type="ECO:0000313" key="5">
    <source>
        <dbReference type="Proteomes" id="UP000298588"/>
    </source>
</evidence>
<dbReference type="InterPro" id="IPR001509">
    <property type="entry name" value="Epimerase_deHydtase"/>
</dbReference>
<dbReference type="InterPro" id="IPR036291">
    <property type="entry name" value="NAD(P)-bd_dom_sf"/>
</dbReference>
<evidence type="ECO:0000313" key="4">
    <source>
        <dbReference type="EMBL" id="QCK84594.1"/>
    </source>
</evidence>
<dbReference type="PANTHER" id="PTHR43000">
    <property type="entry name" value="DTDP-D-GLUCOSE 4,6-DEHYDRATASE-RELATED"/>
    <property type="match status" value="1"/>
</dbReference>
<name>A0A4D7QGM2_9HYPH</name>
<organism evidence="4 5">
    <name type="scientific">Phreatobacter aquaticus</name>
    <dbReference type="NCBI Taxonomy" id="2570229"/>
    <lineage>
        <taxon>Bacteria</taxon>
        <taxon>Pseudomonadati</taxon>
        <taxon>Pseudomonadota</taxon>
        <taxon>Alphaproteobacteria</taxon>
        <taxon>Hyphomicrobiales</taxon>
        <taxon>Phreatobacteraceae</taxon>
        <taxon>Phreatobacter</taxon>
    </lineage>
</organism>